<evidence type="ECO:0000313" key="4">
    <source>
        <dbReference type="WBParaSite" id="GPUH_0002429001-mRNA-1"/>
    </source>
</evidence>
<dbReference type="EMBL" id="UYRT01100570">
    <property type="protein sequence ID" value="VDN42606.1"/>
    <property type="molecule type" value="Genomic_DNA"/>
</dbReference>
<sequence>MSLRGCLRSLFFKESDKRLVMQQHQIAELSEELELMKKEKVSIVERLREREKTLADTKTALSNLQNVLRDIGIDHQAQVAEYENSIAELKQTIEHLGSEILQLRKVQDSLEAEKQSLEDGTIHLREEIKRKDTVSSHLL</sequence>
<reference evidence="2 3" key="2">
    <citation type="submission" date="2018-11" db="EMBL/GenBank/DDBJ databases">
        <authorList>
            <consortium name="Pathogen Informatics"/>
        </authorList>
    </citation>
    <scope>NUCLEOTIDE SEQUENCE [LARGE SCALE GENOMIC DNA]</scope>
</reference>
<feature type="coiled-coil region" evidence="1">
    <location>
        <begin position="79"/>
        <end position="120"/>
    </location>
</feature>
<evidence type="ECO:0000313" key="2">
    <source>
        <dbReference type="EMBL" id="VDN42606.1"/>
    </source>
</evidence>
<evidence type="ECO:0000256" key="1">
    <source>
        <dbReference type="SAM" id="Coils"/>
    </source>
</evidence>
<feature type="coiled-coil region" evidence="1">
    <location>
        <begin position="19"/>
        <end position="46"/>
    </location>
</feature>
<dbReference type="AlphaFoldDB" id="A0A183ETG9"/>
<dbReference type="OrthoDB" id="425925at2759"/>
<keyword evidence="3" id="KW-1185">Reference proteome</keyword>
<organism evidence="4">
    <name type="scientific">Gongylonema pulchrum</name>
    <dbReference type="NCBI Taxonomy" id="637853"/>
    <lineage>
        <taxon>Eukaryota</taxon>
        <taxon>Metazoa</taxon>
        <taxon>Ecdysozoa</taxon>
        <taxon>Nematoda</taxon>
        <taxon>Chromadorea</taxon>
        <taxon>Rhabditida</taxon>
        <taxon>Spirurina</taxon>
        <taxon>Spiruromorpha</taxon>
        <taxon>Spiruroidea</taxon>
        <taxon>Gongylonematidae</taxon>
        <taxon>Gongylonema</taxon>
    </lineage>
</organism>
<gene>
    <name evidence="2" type="ORF">GPUH_LOCUS24260</name>
</gene>
<keyword evidence="1" id="KW-0175">Coiled coil</keyword>
<name>A0A183ETG9_9BILA</name>
<protein>
    <submittedName>
        <fullName evidence="4">Myosin_tail_1 domain-containing protein</fullName>
    </submittedName>
</protein>
<evidence type="ECO:0000313" key="3">
    <source>
        <dbReference type="Proteomes" id="UP000271098"/>
    </source>
</evidence>
<dbReference type="Proteomes" id="UP000271098">
    <property type="component" value="Unassembled WGS sequence"/>
</dbReference>
<proteinExistence type="predicted"/>
<reference evidence="4" key="1">
    <citation type="submission" date="2016-06" db="UniProtKB">
        <authorList>
            <consortium name="WormBaseParasite"/>
        </authorList>
    </citation>
    <scope>IDENTIFICATION</scope>
</reference>
<dbReference type="WBParaSite" id="GPUH_0002429001-mRNA-1">
    <property type="protein sequence ID" value="GPUH_0002429001-mRNA-1"/>
    <property type="gene ID" value="GPUH_0002429001"/>
</dbReference>
<accession>A0A183ETG9</accession>
<dbReference type="Gene3D" id="1.10.287.1490">
    <property type="match status" value="1"/>
</dbReference>